<keyword evidence="9 12" id="KW-0460">Magnesium</keyword>
<evidence type="ECO:0000256" key="12">
    <source>
        <dbReference type="RuleBase" id="RU361205"/>
    </source>
</evidence>
<evidence type="ECO:0000256" key="9">
    <source>
        <dbReference type="ARBA" id="ARBA00022842"/>
    </source>
</evidence>
<evidence type="ECO:0000256" key="1">
    <source>
        <dbReference type="ARBA" id="ARBA00000012"/>
    </source>
</evidence>
<feature type="domain" description="Pterin-binding" evidence="13">
    <location>
        <begin position="27"/>
        <end position="280"/>
    </location>
</feature>
<evidence type="ECO:0000256" key="2">
    <source>
        <dbReference type="ARBA" id="ARBA00001946"/>
    </source>
</evidence>
<dbReference type="EC" id="2.5.1.15" evidence="5 12"/>
<evidence type="ECO:0000256" key="10">
    <source>
        <dbReference type="ARBA" id="ARBA00022909"/>
    </source>
</evidence>
<dbReference type="AlphaFoldDB" id="A0A2S6N103"/>
<dbReference type="InterPro" id="IPR011005">
    <property type="entry name" value="Dihydropteroate_synth-like_sf"/>
</dbReference>
<evidence type="ECO:0000313" key="14">
    <source>
        <dbReference type="EMBL" id="PPQ28292.1"/>
    </source>
</evidence>
<dbReference type="PROSITE" id="PS00792">
    <property type="entry name" value="DHPS_1"/>
    <property type="match status" value="1"/>
</dbReference>
<dbReference type="RefSeq" id="WP_104521469.1">
    <property type="nucleotide sequence ID" value="NZ_NHRY01000245.1"/>
</dbReference>
<comment type="catalytic activity">
    <reaction evidence="1">
        <text>(7,8-dihydropterin-6-yl)methyl diphosphate + 4-aminobenzoate = 7,8-dihydropteroate + diphosphate</text>
        <dbReference type="Rhea" id="RHEA:19949"/>
        <dbReference type="ChEBI" id="CHEBI:17836"/>
        <dbReference type="ChEBI" id="CHEBI:17839"/>
        <dbReference type="ChEBI" id="CHEBI:33019"/>
        <dbReference type="ChEBI" id="CHEBI:72950"/>
        <dbReference type="EC" id="2.5.1.15"/>
    </reaction>
</comment>
<sequence>MPSSTAGPYPASLRPASQWAGLSLDRPRVMGILNVTPDSFSDGGGRVGPADAIAAGLAMAADGADVIDVGGESTRPGAGAVPPEVEQARVMPVVQALARAGICVSVDTRNAATMRAALDAGARIINDVSGLAHDPGAAATVAAYGCSIVVMHMRGVPATMNSLATYANVVPEVRDELLARVAAAEAVGIARDNIAIDPGIGFAKQAAQSQAILRDLAVFAGLGYPVLVGVSRKAFIGALSGEPEAARRLGGSIAAAIFAALHGATIFRVHDVRETVQALRVWHALCR</sequence>
<dbReference type="CDD" id="cd00739">
    <property type="entry name" value="DHPS"/>
    <property type="match status" value="1"/>
</dbReference>
<dbReference type="Proteomes" id="UP000239724">
    <property type="component" value="Unassembled WGS sequence"/>
</dbReference>
<proteinExistence type="inferred from homology"/>
<evidence type="ECO:0000256" key="7">
    <source>
        <dbReference type="ARBA" id="ARBA00022679"/>
    </source>
</evidence>
<dbReference type="InterPro" id="IPR000489">
    <property type="entry name" value="Pterin-binding_dom"/>
</dbReference>
<dbReference type="EMBL" id="NHRY01000245">
    <property type="protein sequence ID" value="PPQ28292.1"/>
    <property type="molecule type" value="Genomic_DNA"/>
</dbReference>
<dbReference type="InterPro" id="IPR045031">
    <property type="entry name" value="DHP_synth-like"/>
</dbReference>
<comment type="pathway">
    <text evidence="3 12">Cofactor biosynthesis; tetrahydrofolate biosynthesis; 7,8-dihydrofolate from 2-amino-4-hydroxy-6-hydroxymethyl-7,8-dihydropteridine diphosphate and 4-aminobenzoate: step 1/2.</text>
</comment>
<evidence type="ECO:0000256" key="6">
    <source>
        <dbReference type="ARBA" id="ARBA00016919"/>
    </source>
</evidence>
<dbReference type="PANTHER" id="PTHR20941:SF1">
    <property type="entry name" value="FOLIC ACID SYNTHESIS PROTEIN FOL1"/>
    <property type="match status" value="1"/>
</dbReference>
<accession>A0A2S6N103</accession>
<dbReference type="PROSITE" id="PS50972">
    <property type="entry name" value="PTERIN_BINDING"/>
    <property type="match status" value="1"/>
</dbReference>
<evidence type="ECO:0000256" key="3">
    <source>
        <dbReference type="ARBA" id="ARBA00004763"/>
    </source>
</evidence>
<evidence type="ECO:0000256" key="11">
    <source>
        <dbReference type="ARBA" id="ARBA00030193"/>
    </source>
</evidence>
<comment type="function">
    <text evidence="12">Catalyzes the condensation of para-aminobenzoate (pABA) with 6-hydroxymethyl-7,8-dihydropterin diphosphate (DHPt-PP) to form 7,8-dihydropteroate (H2Pte), the immediate precursor of folate derivatives.</text>
</comment>
<dbReference type="GO" id="GO:0046872">
    <property type="term" value="F:metal ion binding"/>
    <property type="evidence" value="ECO:0007669"/>
    <property type="project" value="UniProtKB-KW"/>
</dbReference>
<dbReference type="UniPathway" id="UPA00077">
    <property type="reaction ID" value="UER00156"/>
</dbReference>
<dbReference type="InterPro" id="IPR006390">
    <property type="entry name" value="DHP_synth_dom"/>
</dbReference>
<dbReference type="Pfam" id="PF00809">
    <property type="entry name" value="Pterin_bind"/>
    <property type="match status" value="1"/>
</dbReference>
<dbReference type="GO" id="GO:0004156">
    <property type="term" value="F:dihydropteroate synthase activity"/>
    <property type="evidence" value="ECO:0007669"/>
    <property type="project" value="UniProtKB-EC"/>
</dbReference>
<organism evidence="14 15">
    <name type="scientific">Rhodopila globiformis</name>
    <name type="common">Rhodopseudomonas globiformis</name>
    <dbReference type="NCBI Taxonomy" id="1071"/>
    <lineage>
        <taxon>Bacteria</taxon>
        <taxon>Pseudomonadati</taxon>
        <taxon>Pseudomonadota</taxon>
        <taxon>Alphaproteobacteria</taxon>
        <taxon>Acetobacterales</taxon>
        <taxon>Acetobacteraceae</taxon>
        <taxon>Rhodopila</taxon>
    </lineage>
</organism>
<evidence type="ECO:0000259" key="13">
    <source>
        <dbReference type="PROSITE" id="PS50972"/>
    </source>
</evidence>
<dbReference type="GO" id="GO:0005829">
    <property type="term" value="C:cytosol"/>
    <property type="evidence" value="ECO:0007669"/>
    <property type="project" value="TreeGrafter"/>
</dbReference>
<dbReference type="SUPFAM" id="SSF51717">
    <property type="entry name" value="Dihydropteroate synthetase-like"/>
    <property type="match status" value="1"/>
</dbReference>
<dbReference type="Gene3D" id="3.20.20.20">
    <property type="entry name" value="Dihydropteroate synthase-like"/>
    <property type="match status" value="1"/>
</dbReference>
<evidence type="ECO:0000256" key="8">
    <source>
        <dbReference type="ARBA" id="ARBA00022723"/>
    </source>
</evidence>
<comment type="cofactor">
    <cofactor evidence="2 12">
        <name>Mg(2+)</name>
        <dbReference type="ChEBI" id="CHEBI:18420"/>
    </cofactor>
</comment>
<dbReference type="GO" id="GO:0046656">
    <property type="term" value="P:folic acid biosynthetic process"/>
    <property type="evidence" value="ECO:0007669"/>
    <property type="project" value="UniProtKB-KW"/>
</dbReference>
<comment type="caution">
    <text evidence="14">The sequence shown here is derived from an EMBL/GenBank/DDBJ whole genome shotgun (WGS) entry which is preliminary data.</text>
</comment>
<dbReference type="PROSITE" id="PS00793">
    <property type="entry name" value="DHPS_2"/>
    <property type="match status" value="1"/>
</dbReference>
<evidence type="ECO:0000313" key="15">
    <source>
        <dbReference type="Proteomes" id="UP000239724"/>
    </source>
</evidence>
<keyword evidence="7 12" id="KW-0808">Transferase</keyword>
<dbReference type="FunFam" id="3.20.20.20:FF:000006">
    <property type="entry name" value="Dihydropteroate synthase"/>
    <property type="match status" value="1"/>
</dbReference>
<evidence type="ECO:0000256" key="4">
    <source>
        <dbReference type="ARBA" id="ARBA00009503"/>
    </source>
</evidence>
<protein>
    <recommendedName>
        <fullName evidence="6 12">Dihydropteroate synthase</fullName>
        <shortName evidence="12">DHPS</shortName>
        <ecNumber evidence="5 12">2.5.1.15</ecNumber>
    </recommendedName>
    <alternativeName>
        <fullName evidence="11 12">Dihydropteroate pyrophosphorylase</fullName>
    </alternativeName>
</protein>
<comment type="similarity">
    <text evidence="4 12">Belongs to the DHPS family.</text>
</comment>
<dbReference type="OrthoDB" id="9811744at2"/>
<evidence type="ECO:0000256" key="5">
    <source>
        <dbReference type="ARBA" id="ARBA00012458"/>
    </source>
</evidence>
<keyword evidence="10 12" id="KW-0289">Folate biosynthesis</keyword>
<keyword evidence="8 12" id="KW-0479">Metal-binding</keyword>
<name>A0A2S6N103_RHOGL</name>
<reference evidence="14 15" key="1">
    <citation type="journal article" date="2018" name="Arch. Microbiol.">
        <title>New insights into the metabolic potential of the phototrophic purple bacterium Rhodopila globiformis DSM 161(T) from its draft genome sequence and evidence for a vanadium-dependent nitrogenase.</title>
        <authorList>
            <person name="Imhoff J.F."/>
            <person name="Rahn T."/>
            <person name="Kunzel S."/>
            <person name="Neulinger S.C."/>
        </authorList>
    </citation>
    <scope>NUCLEOTIDE SEQUENCE [LARGE SCALE GENOMIC DNA]</scope>
    <source>
        <strain evidence="14 15">DSM 161</strain>
    </source>
</reference>
<gene>
    <name evidence="14" type="ORF">CCS01_24600</name>
</gene>
<keyword evidence="15" id="KW-1185">Reference proteome</keyword>
<dbReference type="PANTHER" id="PTHR20941">
    <property type="entry name" value="FOLATE SYNTHESIS PROTEINS"/>
    <property type="match status" value="1"/>
</dbReference>
<dbReference type="GO" id="GO:0046654">
    <property type="term" value="P:tetrahydrofolate biosynthetic process"/>
    <property type="evidence" value="ECO:0007669"/>
    <property type="project" value="UniProtKB-UniPathway"/>
</dbReference>
<dbReference type="NCBIfam" id="TIGR01496">
    <property type="entry name" value="DHPS"/>
    <property type="match status" value="1"/>
</dbReference>